<dbReference type="AlphaFoldDB" id="A0A291Q4A1"/>
<organism evidence="4 5">
    <name type="scientific">Streptomyces formicae</name>
    <dbReference type="NCBI Taxonomy" id="1616117"/>
    <lineage>
        <taxon>Bacteria</taxon>
        <taxon>Bacillati</taxon>
        <taxon>Actinomycetota</taxon>
        <taxon>Actinomycetes</taxon>
        <taxon>Kitasatosporales</taxon>
        <taxon>Streptomycetaceae</taxon>
        <taxon>Streptomyces</taxon>
    </lineage>
</organism>
<dbReference type="Pfam" id="PF06722">
    <property type="entry name" value="EryCIII-like_C"/>
    <property type="match status" value="1"/>
</dbReference>
<dbReference type="EMBL" id="CP022685">
    <property type="protein sequence ID" value="ATL26529.1"/>
    <property type="molecule type" value="Genomic_DNA"/>
</dbReference>
<evidence type="ECO:0000313" key="4">
    <source>
        <dbReference type="EMBL" id="ATL26529.1"/>
    </source>
</evidence>
<dbReference type="PANTHER" id="PTHR48050">
    <property type="entry name" value="STEROL 3-BETA-GLUCOSYLTRANSFERASE"/>
    <property type="match status" value="1"/>
</dbReference>
<dbReference type="PANTHER" id="PTHR48050:SF13">
    <property type="entry name" value="STEROL 3-BETA-GLUCOSYLTRANSFERASE UGT80A2"/>
    <property type="match status" value="1"/>
</dbReference>
<keyword evidence="1 4" id="KW-0808">Transferase</keyword>
<dbReference type="Proteomes" id="UP000221011">
    <property type="component" value="Chromosome"/>
</dbReference>
<dbReference type="InterPro" id="IPR050426">
    <property type="entry name" value="Glycosyltransferase_28"/>
</dbReference>
<dbReference type="GO" id="GO:0033072">
    <property type="term" value="P:vancomycin biosynthetic process"/>
    <property type="evidence" value="ECO:0007669"/>
    <property type="project" value="UniProtKB-ARBA"/>
</dbReference>
<evidence type="ECO:0000259" key="2">
    <source>
        <dbReference type="Pfam" id="PF03033"/>
    </source>
</evidence>
<dbReference type="GO" id="GO:0008194">
    <property type="term" value="F:UDP-glycosyltransferase activity"/>
    <property type="evidence" value="ECO:0007669"/>
    <property type="project" value="InterPro"/>
</dbReference>
<sequence length="419" mass="44758">MTVLLIGNGTHGDIAPLIGLSTRLQAAGHSVAIATYKAFEQQVRDSDTEFRILPGDPSLLGVNEQGRLKKKSLGESLRAGRWLRRILRHSEELADGLIAAAEKDTDVLVCSGLTMFHGYHLAKALNLPSMGLGLQPLHPTGDFPPPVGVSSLGRWANRGLGELMFTTGLTPWSSSPEFCARIGVPRLNTAQTLRRTAEERWPVHYGFSPSVVPRPADWRPGVDVVGYWWPHERPGWQPPRELVDFLDAGPAPVRVGLGSAGDPRDAERLGELLHAALRKAKVRAVVQSGTAGIDLAGDDVLTIGNAPHSWLFPRTAAVVHHMGAGTTGAGLRAGVPTVGVPTFGDAPFWSRRLVSLGASPGYVPIGELTPDRLAALIRAAVHERRHTDRSRALAAALAAEDGGARTVAAVERLLDRGTA</sequence>
<name>A0A291Q4A1_9ACTN</name>
<dbReference type="InterPro" id="IPR004276">
    <property type="entry name" value="GlycoTrans_28_N"/>
</dbReference>
<dbReference type="RefSeq" id="WP_098241494.1">
    <property type="nucleotide sequence ID" value="NZ_CP022685.1"/>
</dbReference>
<dbReference type="FunFam" id="3.40.50.2000:FF:000009">
    <property type="entry name" value="Sterol 3-beta-glucosyltransferase UGT80A2"/>
    <property type="match status" value="1"/>
</dbReference>
<dbReference type="GO" id="GO:0016758">
    <property type="term" value="F:hexosyltransferase activity"/>
    <property type="evidence" value="ECO:0007669"/>
    <property type="project" value="InterPro"/>
</dbReference>
<dbReference type="KEGG" id="sfk:KY5_1511c"/>
<dbReference type="Gene3D" id="3.40.50.2000">
    <property type="entry name" value="Glycogen Phosphorylase B"/>
    <property type="match status" value="2"/>
</dbReference>
<dbReference type="SUPFAM" id="SSF53756">
    <property type="entry name" value="UDP-Glycosyltransferase/glycogen phosphorylase"/>
    <property type="match status" value="1"/>
</dbReference>
<reference evidence="4 5" key="1">
    <citation type="submission" date="2017-08" db="EMBL/GenBank/DDBJ databases">
        <title>Complete Genome Sequence of Streptomyces formicae KY5, the formicamycin producer.</title>
        <authorList>
            <person name="Holmes N.A."/>
            <person name="Devine R."/>
            <person name="Qin Z."/>
            <person name="Seipke R.F."/>
            <person name="Wilkinson B."/>
            <person name="Hutchings M.I."/>
        </authorList>
    </citation>
    <scope>NUCLEOTIDE SEQUENCE [LARGE SCALE GENOMIC DNA]</scope>
    <source>
        <strain evidence="4 5">KY5</strain>
    </source>
</reference>
<dbReference type="CDD" id="cd03784">
    <property type="entry name" value="GT1_Gtf-like"/>
    <property type="match status" value="1"/>
</dbReference>
<evidence type="ECO:0000313" key="5">
    <source>
        <dbReference type="Proteomes" id="UP000221011"/>
    </source>
</evidence>
<dbReference type="InterPro" id="IPR010610">
    <property type="entry name" value="EryCIII-like_C"/>
</dbReference>
<dbReference type="GO" id="GO:0005975">
    <property type="term" value="P:carbohydrate metabolic process"/>
    <property type="evidence" value="ECO:0007669"/>
    <property type="project" value="InterPro"/>
</dbReference>
<accession>A0A291Q4A1</accession>
<protein>
    <submittedName>
        <fullName evidence="4">UDP-glucose:sterol glucosyltransferase</fullName>
    </submittedName>
</protein>
<dbReference type="Pfam" id="PF03033">
    <property type="entry name" value="Glyco_transf_28"/>
    <property type="match status" value="1"/>
</dbReference>
<keyword evidence="5" id="KW-1185">Reference proteome</keyword>
<evidence type="ECO:0000256" key="1">
    <source>
        <dbReference type="ARBA" id="ARBA00022679"/>
    </source>
</evidence>
<gene>
    <name evidence="4" type="ORF">KY5_1511c</name>
</gene>
<feature type="domain" description="Glycosyltransferase family 28 N-terminal" evidence="2">
    <location>
        <begin position="3"/>
        <end position="92"/>
    </location>
</feature>
<evidence type="ECO:0000259" key="3">
    <source>
        <dbReference type="Pfam" id="PF06722"/>
    </source>
</evidence>
<proteinExistence type="predicted"/>
<dbReference type="InterPro" id="IPR002213">
    <property type="entry name" value="UDP_glucos_trans"/>
</dbReference>
<feature type="domain" description="Erythromycin biosynthesis protein CIII-like C-terminal" evidence="3">
    <location>
        <begin position="297"/>
        <end position="404"/>
    </location>
</feature>